<proteinExistence type="predicted"/>
<keyword evidence="1" id="KW-0472">Membrane</keyword>
<evidence type="ECO:0000256" key="1">
    <source>
        <dbReference type="SAM" id="Phobius"/>
    </source>
</evidence>
<sequence>MTSQNPTIPKSSWYGVYKFMQLVKSAVLDSAGFAGVFLGLVFWLADEPLKLMSENFTYLFIGSAIIAISTAALKRSVNPELTGGWSLLDFLLQLVAVIFLWWIVIDGVLQKSENDTQQDTVSTGIETQQKNLKAHELDSRQKLAELGEQISTLSAQVEQLEESLNTSQTPQQ</sequence>
<evidence type="ECO:0000313" key="2">
    <source>
        <dbReference type="EMBL" id="QJR81163.1"/>
    </source>
</evidence>
<protein>
    <submittedName>
        <fullName evidence="2">Uncharacterized protein</fullName>
    </submittedName>
</protein>
<dbReference type="Proteomes" id="UP000219285">
    <property type="component" value="Chromosome"/>
</dbReference>
<reference evidence="3" key="1">
    <citation type="submission" date="2014-12" db="EMBL/GenBank/DDBJ databases">
        <title>Complete genome sequence of a multi-drug resistant Klebsiella pneumoniae.</title>
        <authorList>
            <person name="Hua X."/>
            <person name="Chen Q."/>
            <person name="Li X."/>
            <person name="Feng Y."/>
            <person name="Ruan Z."/>
            <person name="Yu Y."/>
        </authorList>
    </citation>
    <scope>NUCLEOTIDE SEQUENCE [LARGE SCALE GENOMIC DNA]</scope>
    <source>
        <strain evidence="3">5.12</strain>
    </source>
</reference>
<gene>
    <name evidence="2" type="ORF">CA267_010415</name>
</gene>
<dbReference type="AlphaFoldDB" id="A0A6M4MDG4"/>
<feature type="transmembrane region" description="Helical" evidence="1">
    <location>
        <begin position="26"/>
        <end position="44"/>
    </location>
</feature>
<evidence type="ECO:0000313" key="3">
    <source>
        <dbReference type="Proteomes" id="UP000219285"/>
    </source>
</evidence>
<dbReference type="RefSeq" id="WP_075607543.1">
    <property type="nucleotide sequence ID" value="NZ_CP052766.1"/>
</dbReference>
<name>A0A6M4MDG4_9ALTE</name>
<reference evidence="2 3" key="2">
    <citation type="submission" date="2020-04" db="EMBL/GenBank/DDBJ databases">
        <title>Complete genome sequence of Alteromonas pelagimontana 5.12T.</title>
        <authorList>
            <person name="Sinha R.K."/>
            <person name="Krishnan K.P."/>
            <person name="Kurian J.P."/>
        </authorList>
    </citation>
    <scope>NUCLEOTIDE SEQUENCE [LARGE SCALE GENOMIC DNA]</scope>
    <source>
        <strain evidence="2 3">5.12</strain>
    </source>
</reference>
<keyword evidence="1" id="KW-0812">Transmembrane</keyword>
<feature type="transmembrane region" description="Helical" evidence="1">
    <location>
        <begin position="56"/>
        <end position="73"/>
    </location>
</feature>
<dbReference type="KEGG" id="apel:CA267_010415"/>
<keyword evidence="3" id="KW-1185">Reference proteome</keyword>
<organism evidence="2 3">
    <name type="scientific">Alteromonas pelagimontana</name>
    <dbReference type="NCBI Taxonomy" id="1858656"/>
    <lineage>
        <taxon>Bacteria</taxon>
        <taxon>Pseudomonadati</taxon>
        <taxon>Pseudomonadota</taxon>
        <taxon>Gammaproteobacteria</taxon>
        <taxon>Alteromonadales</taxon>
        <taxon>Alteromonadaceae</taxon>
        <taxon>Alteromonas/Salinimonas group</taxon>
        <taxon>Alteromonas</taxon>
    </lineage>
</organism>
<accession>A0A6M4MDG4</accession>
<keyword evidence="1" id="KW-1133">Transmembrane helix</keyword>
<feature type="transmembrane region" description="Helical" evidence="1">
    <location>
        <begin position="85"/>
        <end position="104"/>
    </location>
</feature>
<dbReference type="EMBL" id="CP052766">
    <property type="protein sequence ID" value="QJR81163.1"/>
    <property type="molecule type" value="Genomic_DNA"/>
</dbReference>